<keyword evidence="3" id="KW-0808">Transferase</keyword>
<dbReference type="InterPro" id="IPR003594">
    <property type="entry name" value="HATPase_dom"/>
</dbReference>
<dbReference type="EMBL" id="DRKP01000011">
    <property type="protein sequence ID" value="HEB94983.1"/>
    <property type="molecule type" value="Genomic_DNA"/>
</dbReference>
<evidence type="ECO:0000256" key="4">
    <source>
        <dbReference type="ARBA" id="ARBA00022741"/>
    </source>
</evidence>
<dbReference type="InterPro" id="IPR036890">
    <property type="entry name" value="HATPase_C_sf"/>
</dbReference>
<dbReference type="GO" id="GO:0000160">
    <property type="term" value="P:phosphorelay signal transduction system"/>
    <property type="evidence" value="ECO:0007669"/>
    <property type="project" value="UniProtKB-KW"/>
</dbReference>
<comment type="catalytic activity">
    <reaction evidence="1">
        <text>ATP + protein L-histidine = ADP + protein N-phospho-L-histidine.</text>
        <dbReference type="EC" id="2.7.13.3"/>
    </reaction>
</comment>
<keyword evidence="7" id="KW-0902">Two-component regulatory system</keyword>
<evidence type="ECO:0000256" key="5">
    <source>
        <dbReference type="ARBA" id="ARBA00022777"/>
    </source>
</evidence>
<keyword evidence="5" id="KW-0418">Kinase</keyword>
<dbReference type="PROSITE" id="PS50109">
    <property type="entry name" value="HIS_KIN"/>
    <property type="match status" value="1"/>
</dbReference>
<dbReference type="InterPro" id="IPR005467">
    <property type="entry name" value="His_kinase_dom"/>
</dbReference>
<accession>A0A831W3V5</accession>
<dbReference type="PANTHER" id="PTHR43065:SF46">
    <property type="entry name" value="C4-DICARBOXYLATE TRANSPORT SENSOR PROTEIN DCTB"/>
    <property type="match status" value="1"/>
</dbReference>
<dbReference type="Proteomes" id="UP000886251">
    <property type="component" value="Unassembled WGS sequence"/>
</dbReference>
<dbReference type="SMART" id="SM00387">
    <property type="entry name" value="HATPase_c"/>
    <property type="match status" value="1"/>
</dbReference>
<dbReference type="PRINTS" id="PR00344">
    <property type="entry name" value="BCTRLSENSOR"/>
</dbReference>
<sequence length="188" mass="20351">HISELTERMARISSQLKIFARRTSGETTPVPLSAAIDDSLDLLAARLRETGTEVRRSGDPSLVVRANRVQLEQVLVNLIGNALHAVEAVPERFIEIRTRALDSRAMLSIRDSGPGIDLEILNRIFDPFFTTKEEGRGLGLGLSISQRIMEVMGGTLEAGNHPEGGAVFTLILALEDTAAQGSPIPDTV</sequence>
<evidence type="ECO:0000256" key="1">
    <source>
        <dbReference type="ARBA" id="ARBA00000085"/>
    </source>
</evidence>
<dbReference type="GO" id="GO:0004673">
    <property type="term" value="F:protein histidine kinase activity"/>
    <property type="evidence" value="ECO:0007669"/>
    <property type="project" value="UniProtKB-EC"/>
</dbReference>
<protein>
    <recommendedName>
        <fullName evidence="2">histidine kinase</fullName>
        <ecNumber evidence="2">2.7.13.3</ecNumber>
    </recommendedName>
</protein>
<organism evidence="9">
    <name type="scientific">Sedimenticola thiotaurini</name>
    <dbReference type="NCBI Taxonomy" id="1543721"/>
    <lineage>
        <taxon>Bacteria</taxon>
        <taxon>Pseudomonadati</taxon>
        <taxon>Pseudomonadota</taxon>
        <taxon>Gammaproteobacteria</taxon>
        <taxon>Chromatiales</taxon>
        <taxon>Sedimenticolaceae</taxon>
        <taxon>Sedimenticola</taxon>
    </lineage>
</organism>
<evidence type="ECO:0000259" key="8">
    <source>
        <dbReference type="PROSITE" id="PS50109"/>
    </source>
</evidence>
<evidence type="ECO:0000256" key="7">
    <source>
        <dbReference type="ARBA" id="ARBA00023012"/>
    </source>
</evidence>
<gene>
    <name evidence="9" type="ORF">ENI96_00965</name>
</gene>
<feature type="domain" description="Histidine kinase" evidence="8">
    <location>
        <begin position="1"/>
        <end position="176"/>
    </location>
</feature>
<dbReference type="PANTHER" id="PTHR43065">
    <property type="entry name" value="SENSOR HISTIDINE KINASE"/>
    <property type="match status" value="1"/>
</dbReference>
<dbReference type="AlphaFoldDB" id="A0A831W3V5"/>
<dbReference type="Pfam" id="PF02518">
    <property type="entry name" value="HATPase_c"/>
    <property type="match status" value="1"/>
</dbReference>
<name>A0A831W3V5_9GAMM</name>
<evidence type="ECO:0000256" key="3">
    <source>
        <dbReference type="ARBA" id="ARBA00022679"/>
    </source>
</evidence>
<dbReference type="SUPFAM" id="SSF55874">
    <property type="entry name" value="ATPase domain of HSP90 chaperone/DNA topoisomerase II/histidine kinase"/>
    <property type="match status" value="1"/>
</dbReference>
<dbReference type="EC" id="2.7.13.3" evidence="2"/>
<feature type="non-terminal residue" evidence="9">
    <location>
        <position position="1"/>
    </location>
</feature>
<evidence type="ECO:0000313" key="9">
    <source>
        <dbReference type="EMBL" id="HEB94983.1"/>
    </source>
</evidence>
<reference evidence="9" key="1">
    <citation type="journal article" date="2020" name="mSystems">
        <title>Genome- and Community-Level Interaction Insights into Carbon Utilization and Element Cycling Functions of Hydrothermarchaeota in Hydrothermal Sediment.</title>
        <authorList>
            <person name="Zhou Z."/>
            <person name="Liu Y."/>
            <person name="Xu W."/>
            <person name="Pan J."/>
            <person name="Luo Z.H."/>
            <person name="Li M."/>
        </authorList>
    </citation>
    <scope>NUCLEOTIDE SEQUENCE [LARGE SCALE GENOMIC DNA]</scope>
    <source>
        <strain evidence="9">HyVt-443</strain>
    </source>
</reference>
<dbReference type="GO" id="GO:0005524">
    <property type="term" value="F:ATP binding"/>
    <property type="evidence" value="ECO:0007669"/>
    <property type="project" value="UniProtKB-KW"/>
</dbReference>
<evidence type="ECO:0000256" key="2">
    <source>
        <dbReference type="ARBA" id="ARBA00012438"/>
    </source>
</evidence>
<proteinExistence type="predicted"/>
<keyword evidence="4" id="KW-0547">Nucleotide-binding</keyword>
<evidence type="ECO:0000256" key="6">
    <source>
        <dbReference type="ARBA" id="ARBA00022840"/>
    </source>
</evidence>
<comment type="caution">
    <text evidence="9">The sequence shown here is derived from an EMBL/GenBank/DDBJ whole genome shotgun (WGS) entry which is preliminary data.</text>
</comment>
<dbReference type="Gene3D" id="3.30.565.10">
    <property type="entry name" value="Histidine kinase-like ATPase, C-terminal domain"/>
    <property type="match status" value="1"/>
</dbReference>
<dbReference type="InterPro" id="IPR004358">
    <property type="entry name" value="Sig_transdc_His_kin-like_C"/>
</dbReference>
<keyword evidence="6" id="KW-0067">ATP-binding</keyword>